<keyword evidence="3" id="KW-1185">Reference proteome</keyword>
<dbReference type="Pfam" id="PF01243">
    <property type="entry name" value="PNPOx_N"/>
    <property type="match status" value="1"/>
</dbReference>
<dbReference type="EMBL" id="JYNL01000041">
    <property type="protein sequence ID" value="KMO72887.1"/>
    <property type="molecule type" value="Genomic_DNA"/>
</dbReference>
<sequence>MRTLSYAQVLRTMRRQHFAILSTSSPAGTPASAGVTYGLARSGATMYVMTRRHLQKARNIAVNPEVSLVIPLPRRMLWGLPPATIQLCGRAVIVDWADAEAQRVFKGFWVGRQILTSYEKLRILGESRICFLRVDLDPVIRTYMVGRSIWQVRSRMEAGRATVIRPEAEGWLGTDRR</sequence>
<dbReference type="Proteomes" id="UP000036513">
    <property type="component" value="Unassembled WGS sequence"/>
</dbReference>
<dbReference type="InterPro" id="IPR012349">
    <property type="entry name" value="Split_barrel_FMN-bd"/>
</dbReference>
<feature type="domain" description="Pyridoxamine 5'-phosphate oxidase N-terminal" evidence="1">
    <location>
        <begin position="12"/>
        <end position="104"/>
    </location>
</feature>
<dbReference type="Gene3D" id="2.30.110.10">
    <property type="entry name" value="Electron Transport, Fmn-binding Protein, Chain A"/>
    <property type="match status" value="1"/>
</dbReference>
<evidence type="ECO:0000313" key="3">
    <source>
        <dbReference type="Proteomes" id="UP000036513"/>
    </source>
</evidence>
<name>A0A0J6VTT3_9MYCO</name>
<reference evidence="2 3" key="1">
    <citation type="journal article" date="2015" name="Genome Biol. Evol.">
        <title>Characterization of Three Mycobacterium spp. with Potential Use in Bioremediation by Genome Sequencing and Comparative Genomics.</title>
        <authorList>
            <person name="Das S."/>
            <person name="Pettersson B.M."/>
            <person name="Behra P.R."/>
            <person name="Ramesh M."/>
            <person name="Dasgupta S."/>
            <person name="Bhattacharya A."/>
            <person name="Kirsebom L.A."/>
        </authorList>
    </citation>
    <scope>NUCLEOTIDE SEQUENCE [LARGE SCALE GENOMIC DNA]</scope>
    <source>
        <strain evidence="2 3">DSM 43826</strain>
    </source>
</reference>
<dbReference type="STRING" id="37916.MCHLDSM_03872"/>
<protein>
    <submittedName>
        <fullName evidence="2">Pyridoxamine 5'-phosphate oxidase</fullName>
    </submittedName>
</protein>
<dbReference type="SUPFAM" id="SSF50475">
    <property type="entry name" value="FMN-binding split barrel"/>
    <property type="match status" value="1"/>
</dbReference>
<evidence type="ECO:0000313" key="2">
    <source>
        <dbReference type="EMBL" id="KMO72887.1"/>
    </source>
</evidence>
<evidence type="ECO:0000259" key="1">
    <source>
        <dbReference type="Pfam" id="PF01243"/>
    </source>
</evidence>
<proteinExistence type="predicted"/>
<dbReference type="AlphaFoldDB" id="A0A0J6VTT3"/>
<dbReference type="InterPro" id="IPR011576">
    <property type="entry name" value="Pyridox_Oxase_N"/>
</dbReference>
<comment type="caution">
    <text evidence="2">The sequence shown here is derived from an EMBL/GenBank/DDBJ whole genome shotgun (WGS) entry which is preliminary data.</text>
</comment>
<dbReference type="PATRIC" id="fig|37916.4.peg.3835"/>
<organism evidence="2 3">
    <name type="scientific">Mycolicibacterium chlorophenolicum</name>
    <dbReference type="NCBI Taxonomy" id="37916"/>
    <lineage>
        <taxon>Bacteria</taxon>
        <taxon>Bacillati</taxon>
        <taxon>Actinomycetota</taxon>
        <taxon>Actinomycetes</taxon>
        <taxon>Mycobacteriales</taxon>
        <taxon>Mycobacteriaceae</taxon>
        <taxon>Mycolicibacterium</taxon>
    </lineage>
</organism>
<accession>A0A0J6VTT3</accession>
<gene>
    <name evidence="2" type="ORF">MCHLDSM_03872</name>
</gene>